<organism evidence="1 2">
    <name type="scientific">Loxostege sticticalis</name>
    <name type="common">Beet webworm moth</name>
    <dbReference type="NCBI Taxonomy" id="481309"/>
    <lineage>
        <taxon>Eukaryota</taxon>
        <taxon>Metazoa</taxon>
        <taxon>Ecdysozoa</taxon>
        <taxon>Arthropoda</taxon>
        <taxon>Hexapoda</taxon>
        <taxon>Insecta</taxon>
        <taxon>Pterygota</taxon>
        <taxon>Neoptera</taxon>
        <taxon>Endopterygota</taxon>
        <taxon>Lepidoptera</taxon>
        <taxon>Glossata</taxon>
        <taxon>Ditrysia</taxon>
        <taxon>Pyraloidea</taxon>
        <taxon>Crambidae</taxon>
        <taxon>Pyraustinae</taxon>
        <taxon>Loxostege</taxon>
    </lineage>
</organism>
<evidence type="ECO:0000313" key="1">
    <source>
        <dbReference type="EMBL" id="KAL0839306.1"/>
    </source>
</evidence>
<comment type="caution">
    <text evidence="1">The sequence shown here is derived from an EMBL/GenBank/DDBJ whole genome shotgun (WGS) entry which is preliminary data.</text>
</comment>
<dbReference type="AlphaFoldDB" id="A0ABD0T7G6"/>
<sequence length="63" mass="6849">GSIRTEAFDEYCCRGHAATAHTNNVEHCADATADPSNSATRWAYTTYSPSTHGASNIYQPNRT</sequence>
<protein>
    <submittedName>
        <fullName evidence="1">Uncharacterized protein</fullName>
    </submittedName>
</protein>
<dbReference type="EMBL" id="JBEDNZ010000008">
    <property type="protein sequence ID" value="KAL0839306.1"/>
    <property type="molecule type" value="Genomic_DNA"/>
</dbReference>
<accession>A0ABD0T7G6</accession>
<dbReference type="Proteomes" id="UP001549921">
    <property type="component" value="Unassembled WGS sequence"/>
</dbReference>
<feature type="non-terminal residue" evidence="1">
    <location>
        <position position="63"/>
    </location>
</feature>
<reference evidence="1 2" key="1">
    <citation type="submission" date="2024-06" db="EMBL/GenBank/DDBJ databases">
        <title>A chromosome-level genome assembly of beet webworm, Loxostege sticticalis.</title>
        <authorList>
            <person name="Zhang Y."/>
        </authorList>
    </citation>
    <scope>NUCLEOTIDE SEQUENCE [LARGE SCALE GENOMIC DNA]</scope>
    <source>
        <strain evidence="1">AQ028</strain>
        <tissue evidence="1">Male pupae</tissue>
    </source>
</reference>
<proteinExistence type="predicted"/>
<name>A0ABD0T7G6_LOXSC</name>
<gene>
    <name evidence="1" type="ORF">ABMA28_016050</name>
</gene>
<feature type="non-terminal residue" evidence="1">
    <location>
        <position position="1"/>
    </location>
</feature>
<evidence type="ECO:0000313" key="2">
    <source>
        <dbReference type="Proteomes" id="UP001549921"/>
    </source>
</evidence>